<evidence type="ECO:0000313" key="3">
    <source>
        <dbReference type="Proteomes" id="UP000011115"/>
    </source>
</evidence>
<feature type="compositionally biased region" description="Polar residues" evidence="1">
    <location>
        <begin position="1"/>
        <end position="24"/>
    </location>
</feature>
<dbReference type="EnsemblPlants" id="PGSC0003DMT400095468">
    <property type="protein sequence ID" value="PGSC0003DMT400095468"/>
    <property type="gene ID" value="PGSC0003DMG400045039"/>
</dbReference>
<organism evidence="2 3">
    <name type="scientific">Solanum tuberosum</name>
    <name type="common">Potato</name>
    <dbReference type="NCBI Taxonomy" id="4113"/>
    <lineage>
        <taxon>Eukaryota</taxon>
        <taxon>Viridiplantae</taxon>
        <taxon>Streptophyta</taxon>
        <taxon>Embryophyta</taxon>
        <taxon>Tracheophyta</taxon>
        <taxon>Spermatophyta</taxon>
        <taxon>Magnoliopsida</taxon>
        <taxon>eudicotyledons</taxon>
        <taxon>Gunneridae</taxon>
        <taxon>Pentapetalae</taxon>
        <taxon>asterids</taxon>
        <taxon>lamiids</taxon>
        <taxon>Solanales</taxon>
        <taxon>Solanaceae</taxon>
        <taxon>Solanoideae</taxon>
        <taxon>Solaneae</taxon>
        <taxon>Solanum</taxon>
    </lineage>
</organism>
<dbReference type="AlphaFoldDB" id="M1DWD3"/>
<dbReference type="InParanoid" id="M1DWD3"/>
<sequence length="290" mass="32932">MVLSRNPIQWSSHGTQTQTVSVPTSRYDPQGPTKVLENSLETTQNAVKMQPTHEGHPRSVDGPTPRRWGSWVKAGPFPIFIAPDHHPRLTSTGPVVEVCFFYCSELGLILSTLLGSDNITNEEGIPQLLNWWRARRTQFRSGSSRYRSTNRLNRPVLVQYQFVPVRSSGSVPVCCAVLDTQHNSMVLSRNPIQWSSHGTQTQTVSVPVRGTRSNVYVGTWQPIPYLCRKVATDPIFMPERGNRSKLVCRNVTPDPFNKTTIIITMYVLTIIQQEMIHDIQLFNYPHLRLR</sequence>
<feature type="region of interest" description="Disordered" evidence="1">
    <location>
        <begin position="47"/>
        <end position="67"/>
    </location>
</feature>
<evidence type="ECO:0000256" key="1">
    <source>
        <dbReference type="SAM" id="MobiDB-lite"/>
    </source>
</evidence>
<evidence type="ECO:0000313" key="2">
    <source>
        <dbReference type="EnsemblPlants" id="PGSC0003DMT400095468"/>
    </source>
</evidence>
<protein>
    <submittedName>
        <fullName evidence="2">Uncharacterized protein</fullName>
    </submittedName>
</protein>
<dbReference type="HOGENOM" id="CLU_961096_0_0_1"/>
<dbReference type="PaxDb" id="4113-PGSC0003DMT400095468"/>
<feature type="region of interest" description="Disordered" evidence="1">
    <location>
        <begin position="1"/>
        <end position="34"/>
    </location>
</feature>
<reference evidence="3" key="1">
    <citation type="journal article" date="2011" name="Nature">
        <title>Genome sequence and analysis of the tuber crop potato.</title>
        <authorList>
            <consortium name="The Potato Genome Sequencing Consortium"/>
        </authorList>
    </citation>
    <scope>NUCLEOTIDE SEQUENCE [LARGE SCALE GENOMIC DNA]</scope>
    <source>
        <strain evidence="3">cv. DM1-3 516 R44</strain>
    </source>
</reference>
<keyword evidence="3" id="KW-1185">Reference proteome</keyword>
<name>M1DWD3_SOLTU</name>
<proteinExistence type="predicted"/>
<reference evidence="2" key="2">
    <citation type="submission" date="2015-06" db="UniProtKB">
        <authorList>
            <consortium name="EnsemblPlants"/>
        </authorList>
    </citation>
    <scope>IDENTIFICATION</scope>
    <source>
        <strain evidence="2">DM1-3 516 R44</strain>
    </source>
</reference>
<accession>M1DWD3</accession>
<dbReference type="Proteomes" id="UP000011115">
    <property type="component" value="Unassembled WGS sequence"/>
</dbReference>
<dbReference type="Gramene" id="PGSC0003DMT400095468">
    <property type="protein sequence ID" value="PGSC0003DMT400095468"/>
    <property type="gene ID" value="PGSC0003DMG400045039"/>
</dbReference>